<reference evidence="1" key="1">
    <citation type="submission" date="2023-07" db="EMBL/GenBank/DDBJ databases">
        <authorList>
            <person name="Stuckert A."/>
        </authorList>
    </citation>
    <scope>NUCLEOTIDE SEQUENCE</scope>
</reference>
<evidence type="ECO:0000313" key="2">
    <source>
        <dbReference type="Proteomes" id="UP001176940"/>
    </source>
</evidence>
<feature type="non-terminal residue" evidence="1">
    <location>
        <position position="52"/>
    </location>
</feature>
<accession>A0ABN9MPD3</accession>
<gene>
    <name evidence="1" type="ORF">RIMI_LOCUS22921437</name>
</gene>
<keyword evidence="2" id="KW-1185">Reference proteome</keyword>
<sequence>MVASSYKPIGGNYLHLSVAGGEVNLGENVAINFIIRNNDASVQNQIKQYNYV</sequence>
<protein>
    <submittedName>
        <fullName evidence="1">Uncharacterized protein</fullName>
    </submittedName>
</protein>
<organism evidence="1 2">
    <name type="scientific">Ranitomeya imitator</name>
    <name type="common">mimic poison frog</name>
    <dbReference type="NCBI Taxonomy" id="111125"/>
    <lineage>
        <taxon>Eukaryota</taxon>
        <taxon>Metazoa</taxon>
        <taxon>Chordata</taxon>
        <taxon>Craniata</taxon>
        <taxon>Vertebrata</taxon>
        <taxon>Euteleostomi</taxon>
        <taxon>Amphibia</taxon>
        <taxon>Batrachia</taxon>
        <taxon>Anura</taxon>
        <taxon>Neobatrachia</taxon>
        <taxon>Hyloidea</taxon>
        <taxon>Dendrobatidae</taxon>
        <taxon>Dendrobatinae</taxon>
        <taxon>Ranitomeya</taxon>
    </lineage>
</organism>
<dbReference type="EMBL" id="CAUEEQ010079068">
    <property type="protein sequence ID" value="CAJ0968221.1"/>
    <property type="molecule type" value="Genomic_DNA"/>
</dbReference>
<evidence type="ECO:0000313" key="1">
    <source>
        <dbReference type="EMBL" id="CAJ0968221.1"/>
    </source>
</evidence>
<dbReference type="Proteomes" id="UP001176940">
    <property type="component" value="Unassembled WGS sequence"/>
</dbReference>
<comment type="caution">
    <text evidence="1">The sequence shown here is derived from an EMBL/GenBank/DDBJ whole genome shotgun (WGS) entry which is preliminary data.</text>
</comment>
<name>A0ABN9MPD3_9NEOB</name>
<proteinExistence type="predicted"/>